<dbReference type="AlphaFoldDB" id="A0A0M6ZV96"/>
<sequence>MTLPAAIRPFVEFPAILRAHGFPVAPDQTMGFVEAVGLLGPRDMRDIRSAAIAMLSVPRDRQTEFDALFKAYFLGQGLAASIEDDDEDDDVQAYEPTGAQVDVEEGMEEDETGDLATSAEILRRRQFVPADESGALRHLARRAEKDLPRRLSYRRAFSQRGNRIDLRKALKQALRQDGEVFDLPVTRRKTRQRRILLLVDVSGSMTDQSVATMRFAHKLTQAAERVETFTFGTRLTRVSHSLRIKNTDQALESVGATVADFDGGTRIGDALQAFLAVPRFAGQARGAAVLILSDGLERGEPATLVEAIRKLARLCWRLDWLTPLAADPGYEPRTEALSACLPFLDSLVPGDRIEALCTHVLSLSRPS</sequence>
<dbReference type="PANTHER" id="PTHR39338:SF6">
    <property type="entry name" value="BLL5662 PROTEIN"/>
    <property type="match status" value="1"/>
</dbReference>
<dbReference type="SUPFAM" id="SSF53300">
    <property type="entry name" value="vWA-like"/>
    <property type="match status" value="1"/>
</dbReference>
<protein>
    <submittedName>
        <fullName evidence="2">VWA domain containing CoxE-like protein</fullName>
    </submittedName>
</protein>
<dbReference type="InterPro" id="IPR036465">
    <property type="entry name" value="vWFA_dom_sf"/>
</dbReference>
<evidence type="ECO:0000313" key="3">
    <source>
        <dbReference type="Proteomes" id="UP000049983"/>
    </source>
</evidence>
<dbReference type="STRING" id="311410.LA5095_00553"/>
<accession>A0A0M6ZV96</accession>
<dbReference type="Proteomes" id="UP000049983">
    <property type="component" value="Unassembled WGS sequence"/>
</dbReference>
<dbReference type="InterPro" id="IPR008912">
    <property type="entry name" value="Uncharacterised_CoxE"/>
</dbReference>
<dbReference type="RefSeq" id="WP_055111711.1">
    <property type="nucleotide sequence ID" value="NZ_CXWA01000005.1"/>
</dbReference>
<evidence type="ECO:0000313" key="2">
    <source>
        <dbReference type="EMBL" id="CTQ73524.1"/>
    </source>
</evidence>
<feature type="domain" description="VWFA" evidence="1">
    <location>
        <begin position="192"/>
        <end position="357"/>
    </location>
</feature>
<dbReference type="SMART" id="SM00327">
    <property type="entry name" value="VWA"/>
    <property type="match status" value="1"/>
</dbReference>
<reference evidence="3" key="1">
    <citation type="submission" date="2015-07" db="EMBL/GenBank/DDBJ databases">
        <authorList>
            <person name="Rodrigo-Torres Lidia"/>
            <person name="Arahal R.David."/>
        </authorList>
    </citation>
    <scope>NUCLEOTIDE SEQUENCE [LARGE SCALE GENOMIC DNA]</scope>
    <source>
        <strain evidence="3">CECT 5096</strain>
    </source>
</reference>
<keyword evidence="3" id="KW-1185">Reference proteome</keyword>
<dbReference type="Pfam" id="PF05762">
    <property type="entry name" value="VWA_CoxE"/>
    <property type="match status" value="1"/>
</dbReference>
<proteinExistence type="predicted"/>
<gene>
    <name evidence="2" type="ORF">LA5096_03693</name>
</gene>
<dbReference type="Gene3D" id="3.40.50.410">
    <property type="entry name" value="von Willebrand factor, type A domain"/>
    <property type="match status" value="1"/>
</dbReference>
<organism evidence="2 3">
    <name type="scientific">Roseibium album</name>
    <dbReference type="NCBI Taxonomy" id="311410"/>
    <lineage>
        <taxon>Bacteria</taxon>
        <taxon>Pseudomonadati</taxon>
        <taxon>Pseudomonadota</taxon>
        <taxon>Alphaproteobacteria</taxon>
        <taxon>Hyphomicrobiales</taxon>
        <taxon>Stappiaceae</taxon>
        <taxon>Roseibium</taxon>
    </lineage>
</organism>
<dbReference type="InterPro" id="IPR011195">
    <property type="entry name" value="UCP010256"/>
</dbReference>
<name>A0A0M6ZV96_9HYPH</name>
<dbReference type="EMBL" id="CXWC01000011">
    <property type="protein sequence ID" value="CTQ73524.1"/>
    <property type="molecule type" value="Genomic_DNA"/>
</dbReference>
<dbReference type="CDD" id="cd00198">
    <property type="entry name" value="vWFA"/>
    <property type="match status" value="1"/>
</dbReference>
<dbReference type="PANTHER" id="PTHR39338">
    <property type="entry name" value="BLL5662 PROTEIN-RELATED"/>
    <property type="match status" value="1"/>
</dbReference>
<dbReference type="GeneID" id="97671030"/>
<dbReference type="InterPro" id="IPR002035">
    <property type="entry name" value="VWF_A"/>
</dbReference>
<dbReference type="PIRSF" id="PIRSF010256">
    <property type="entry name" value="CoxE_vWa"/>
    <property type="match status" value="1"/>
</dbReference>
<dbReference type="OrthoDB" id="9790469at2"/>
<evidence type="ECO:0000259" key="1">
    <source>
        <dbReference type="SMART" id="SM00327"/>
    </source>
</evidence>